<reference evidence="2" key="2">
    <citation type="submission" date="2025-09" db="UniProtKB">
        <authorList>
            <consortium name="Ensembl"/>
        </authorList>
    </citation>
    <scope>IDENTIFICATION</scope>
</reference>
<proteinExistence type="predicted"/>
<evidence type="ECO:0000256" key="1">
    <source>
        <dbReference type="SAM" id="MobiDB-lite"/>
    </source>
</evidence>
<dbReference type="GeneTree" id="ENSGT00390000013820"/>
<dbReference type="InterPro" id="IPR026185">
    <property type="entry name" value="EPSTI1"/>
</dbReference>
<reference evidence="2" key="1">
    <citation type="submission" date="2025-08" db="UniProtKB">
        <authorList>
            <consortium name="Ensembl"/>
        </authorList>
    </citation>
    <scope>IDENTIFICATION</scope>
</reference>
<protein>
    <submittedName>
        <fullName evidence="2">Uncharacterized LOC105922060</fullName>
    </submittedName>
</protein>
<dbReference type="Proteomes" id="UP000265000">
    <property type="component" value="Unplaced"/>
</dbReference>
<dbReference type="PANTHER" id="PTHR22529:SF2">
    <property type="match status" value="1"/>
</dbReference>
<evidence type="ECO:0000313" key="3">
    <source>
        <dbReference type="Proteomes" id="UP000265000"/>
    </source>
</evidence>
<name>A0A3Q2TWD5_FUNHE</name>
<dbReference type="AlphaFoldDB" id="A0A3Q2TWD5"/>
<feature type="region of interest" description="Disordered" evidence="1">
    <location>
        <begin position="207"/>
        <end position="230"/>
    </location>
</feature>
<feature type="region of interest" description="Disordered" evidence="1">
    <location>
        <begin position="1"/>
        <end position="144"/>
    </location>
</feature>
<feature type="compositionally biased region" description="Low complexity" evidence="1">
    <location>
        <begin position="35"/>
        <end position="50"/>
    </location>
</feature>
<dbReference type="PANTHER" id="PTHR22529">
    <property type="entry name" value="EPITHELIAL-STROMAL INTERACTION PROTEIN 1"/>
    <property type="match status" value="1"/>
</dbReference>
<evidence type="ECO:0000313" key="2">
    <source>
        <dbReference type="Ensembl" id="ENSFHEP00000021310.1"/>
    </source>
</evidence>
<keyword evidence="3" id="KW-1185">Reference proteome</keyword>
<feature type="compositionally biased region" description="Basic and acidic residues" evidence="1">
    <location>
        <begin position="91"/>
        <end position="104"/>
    </location>
</feature>
<sequence>MPSTMIVKPRAAEASRKSKPVRPTARGGADGELPAAAARKSRASSCSRCAQPRDKSLRGPTATTGAQGAKPSCDRRARSTSAAPKPTGTKPAERSARTEPERRRATSSVRGPDANPKPRDTGGGPGPMELRCSRAEGKAPIQSHKAFTVIPPNPKKRREIQKKAEAELAALEELRLSRAMAYVSIDPSSVGGCMSLQEVRLKQQQEMMQAKRKQKQVRKQLMEETPVPAR</sequence>
<organism evidence="2 3">
    <name type="scientific">Fundulus heteroclitus</name>
    <name type="common">Killifish</name>
    <name type="synonym">Mummichog</name>
    <dbReference type="NCBI Taxonomy" id="8078"/>
    <lineage>
        <taxon>Eukaryota</taxon>
        <taxon>Metazoa</taxon>
        <taxon>Chordata</taxon>
        <taxon>Craniata</taxon>
        <taxon>Vertebrata</taxon>
        <taxon>Euteleostomi</taxon>
        <taxon>Actinopterygii</taxon>
        <taxon>Neopterygii</taxon>
        <taxon>Teleostei</taxon>
        <taxon>Neoteleostei</taxon>
        <taxon>Acanthomorphata</taxon>
        <taxon>Ovalentaria</taxon>
        <taxon>Atherinomorphae</taxon>
        <taxon>Cyprinodontiformes</taxon>
        <taxon>Fundulidae</taxon>
        <taxon>Fundulus</taxon>
    </lineage>
</organism>
<dbReference type="Ensembl" id="ENSFHET00000015860.1">
    <property type="protein sequence ID" value="ENSFHEP00000021310.1"/>
    <property type="gene ID" value="ENSFHEG00000000937.1"/>
</dbReference>
<accession>A0A3Q2TWD5</accession>